<accession>X1CVK1</accession>
<dbReference type="InterPro" id="IPR015943">
    <property type="entry name" value="WD40/YVTN_repeat-like_dom_sf"/>
</dbReference>
<sequence length="296" mass="34058">MKFNFKDVLDISFSSDNNRFSLETTNKIIVCSLQPFQVIKRITKKEGGIYHLSPQCKHILFHLNGNVFYESLDRLYPIAIAKSCDLTGFAFSPNERYLAVEKKDKFYLYDLKKFGDNTDGVKSFTSEDFLEEEKDAQDDFFPFEDNKKDNKEKTAKKNYIEFFKFSKNGKYLAAVSKNGKIKVIDTASQKCIFETFGAFPFNSLNLDSEEEENTDKNFDKFTLFGLGEDDIALLRKHDMEILNVQFSELYKTIAILGKRGKDTIIRMYNIETGKIICEENMGQLQNVSGSTILDLG</sequence>
<protein>
    <submittedName>
        <fullName evidence="1">Uncharacterized protein</fullName>
    </submittedName>
</protein>
<dbReference type="AlphaFoldDB" id="X1CVK1"/>
<name>X1CVK1_9ZZZZ</name>
<organism evidence="1">
    <name type="scientific">marine sediment metagenome</name>
    <dbReference type="NCBI Taxonomy" id="412755"/>
    <lineage>
        <taxon>unclassified sequences</taxon>
        <taxon>metagenomes</taxon>
        <taxon>ecological metagenomes</taxon>
    </lineage>
</organism>
<comment type="caution">
    <text evidence="1">The sequence shown here is derived from an EMBL/GenBank/DDBJ whole genome shotgun (WGS) entry which is preliminary data.</text>
</comment>
<dbReference type="EMBL" id="BART01016965">
    <property type="protein sequence ID" value="GAG88226.1"/>
    <property type="molecule type" value="Genomic_DNA"/>
</dbReference>
<reference evidence="1" key="1">
    <citation type="journal article" date="2014" name="Front. Microbiol.">
        <title>High frequency of phylogenetically diverse reductive dehalogenase-homologous genes in deep subseafloor sedimentary metagenomes.</title>
        <authorList>
            <person name="Kawai M."/>
            <person name="Futagami T."/>
            <person name="Toyoda A."/>
            <person name="Takaki Y."/>
            <person name="Nishi S."/>
            <person name="Hori S."/>
            <person name="Arai W."/>
            <person name="Tsubouchi T."/>
            <person name="Morono Y."/>
            <person name="Uchiyama I."/>
            <person name="Ito T."/>
            <person name="Fujiyama A."/>
            <person name="Inagaki F."/>
            <person name="Takami H."/>
        </authorList>
    </citation>
    <scope>NUCLEOTIDE SEQUENCE</scope>
    <source>
        <strain evidence="1">Expedition CK06-06</strain>
    </source>
</reference>
<proteinExistence type="predicted"/>
<dbReference type="SUPFAM" id="SSF82171">
    <property type="entry name" value="DPP6 N-terminal domain-like"/>
    <property type="match status" value="1"/>
</dbReference>
<dbReference type="Gene3D" id="2.130.10.10">
    <property type="entry name" value="YVTN repeat-like/Quinoprotein amine dehydrogenase"/>
    <property type="match status" value="1"/>
</dbReference>
<gene>
    <name evidence="1" type="ORF">S01H4_32455</name>
</gene>
<evidence type="ECO:0000313" key="1">
    <source>
        <dbReference type="EMBL" id="GAG88226.1"/>
    </source>
</evidence>